<proteinExistence type="predicted"/>
<geneLocation type="plasmid" evidence="2">
    <name>pmppla107</name>
</geneLocation>
<gene>
    <name evidence="1" type="ORF">PLA107_030400</name>
</gene>
<keyword evidence="1" id="KW-0614">Plasmid</keyword>
<dbReference type="RefSeq" id="WP_005742252.1">
    <property type="nucleotide sequence ID" value="NZ_CP031226.1"/>
</dbReference>
<dbReference type="AlphaFoldDB" id="A0AAD0M4E8"/>
<accession>A0AAD0M4E8</accession>
<name>A0AAD0M4E8_PSEAV</name>
<dbReference type="GeneID" id="39474074"/>
<protein>
    <submittedName>
        <fullName evidence="1">Uncharacterized protein</fullName>
    </submittedName>
</protein>
<dbReference type="Proteomes" id="UP000006426">
    <property type="component" value="Plasmid pmppla107"/>
</dbReference>
<evidence type="ECO:0000313" key="2">
    <source>
        <dbReference type="Proteomes" id="UP000006426"/>
    </source>
</evidence>
<sequence>MSMFEKDHHVLMHALLMWANHVETGSVTLSAVDMRNCGREKELPHLDAPQVLFVERLRKLASAQANNSLAPTGGAQLSESGISLNGVWMLEQTGHVCRVGRIKVAQVVVADVQGSPTAFKATGTMPNIPTDLGGHPSLAEAKDYVDRAVRAWINALVGSPA</sequence>
<reference evidence="1 2" key="1">
    <citation type="journal article" date="2011" name="PLoS Pathog.">
        <title>Dynamic evolution of pathogenicity revealed by sequencing and comparative genomics of 19 Pseudomonas syringae isolates.</title>
        <authorList>
            <person name="Baltrus D.A."/>
            <person name="Nishimura M.T."/>
            <person name="Romanchuk A."/>
            <person name="Chang J.H."/>
            <person name="Mukhtar M.S."/>
            <person name="Cherkis K."/>
            <person name="Roach J."/>
            <person name="Grant S.R."/>
            <person name="Jones C.D."/>
            <person name="Dangl J.L."/>
        </authorList>
    </citation>
    <scope>NUCLEOTIDE SEQUENCE [LARGE SCALE GENOMIC DNA]</scope>
    <source>
        <strain evidence="1 2">M301315</strain>
    </source>
</reference>
<organism evidence="1 2">
    <name type="scientific">Pseudomonas amygdali pv. lachrymans str. M301315</name>
    <dbReference type="NCBI Taxonomy" id="629260"/>
    <lineage>
        <taxon>Bacteria</taxon>
        <taxon>Pseudomonadati</taxon>
        <taxon>Pseudomonadota</taxon>
        <taxon>Gammaproteobacteria</taxon>
        <taxon>Pseudomonadales</taxon>
        <taxon>Pseudomonadaceae</taxon>
        <taxon>Pseudomonas</taxon>
        <taxon>Pseudomonas amygdali</taxon>
    </lineage>
</organism>
<dbReference type="EMBL" id="CP031226">
    <property type="protein sequence ID" value="AXH59540.1"/>
    <property type="molecule type" value="Genomic_DNA"/>
</dbReference>
<evidence type="ECO:0000313" key="1">
    <source>
        <dbReference type="EMBL" id="AXH59540.1"/>
    </source>
</evidence>